<dbReference type="STRING" id="511.UZ73_01605"/>
<dbReference type="Pfam" id="PF00403">
    <property type="entry name" value="HMA"/>
    <property type="match status" value="1"/>
</dbReference>
<dbReference type="OrthoDB" id="8689139at2"/>
<dbReference type="KEGG" id="afa:UZ73_01605"/>
<dbReference type="Gene3D" id="3.30.70.100">
    <property type="match status" value="1"/>
</dbReference>
<dbReference type="Proteomes" id="UP000245216">
    <property type="component" value="Unassembled WGS sequence"/>
</dbReference>
<evidence type="ECO:0000259" key="1">
    <source>
        <dbReference type="PROSITE" id="PS50846"/>
    </source>
</evidence>
<reference evidence="2 4" key="2">
    <citation type="submission" date="2018-05" db="EMBL/GenBank/DDBJ databases">
        <authorList>
            <person name="Lanie J.A."/>
            <person name="Ng W.-L."/>
            <person name="Kazmierczak K.M."/>
            <person name="Andrzejewski T.M."/>
            <person name="Davidsen T.M."/>
            <person name="Wayne K.J."/>
            <person name="Tettelin H."/>
            <person name="Glass J.I."/>
            <person name="Rusch D."/>
            <person name="Podicherti R."/>
            <person name="Tsui H.-C.T."/>
            <person name="Winkler M.E."/>
        </authorList>
    </citation>
    <scope>NUCLEOTIDE SEQUENCE [LARGE SCALE GENOMIC DNA]</scope>
    <source>
        <strain evidence="2 4">YBY</strain>
    </source>
</reference>
<sequence>MQVGMLKLAGLRHPECADKVAIALAAIDGVQAADASFENAKASVRFDETQVSLEDLHAAVERAGYQIAKPAHGEDGACCGGCGG</sequence>
<dbReference type="AlphaFoldDB" id="A0A0M7E7I9"/>
<reference evidence="3 5" key="3">
    <citation type="submission" date="2022-05" db="EMBL/GenBank/DDBJ databases">
        <title>Complete sequence of strain NY11312.</title>
        <authorList>
            <person name="Zhou D."/>
        </authorList>
    </citation>
    <scope>NUCLEOTIDE SEQUENCE [LARGE SCALE GENOMIC DNA]</scope>
    <source>
        <strain evidence="3 5">NY11312</strain>
    </source>
</reference>
<dbReference type="EMBL" id="CP096916">
    <property type="protein sequence ID" value="WBM36676.1"/>
    <property type="molecule type" value="Genomic_DNA"/>
</dbReference>
<dbReference type="SUPFAM" id="SSF55008">
    <property type="entry name" value="HMA, heavy metal-associated domain"/>
    <property type="match status" value="1"/>
</dbReference>
<dbReference type="GO" id="GO:0046872">
    <property type="term" value="F:metal ion binding"/>
    <property type="evidence" value="ECO:0007669"/>
    <property type="project" value="InterPro"/>
</dbReference>
<keyword evidence="5" id="KW-1185">Reference proteome</keyword>
<evidence type="ECO:0000313" key="5">
    <source>
        <dbReference type="Proteomes" id="UP001211866"/>
    </source>
</evidence>
<gene>
    <name evidence="2" type="ORF">DF183_03500</name>
    <name evidence="3" type="ORF">M2J83_12725</name>
</gene>
<proteinExistence type="predicted"/>
<reference evidence="2 4" key="1">
    <citation type="submission" date="2018-05" db="EMBL/GenBank/DDBJ databases">
        <title>Genome Sequence of an Efficient Indole-Degrading Bacterium, Alcaligenes sp.YBY.</title>
        <authorList>
            <person name="Yang B."/>
        </authorList>
    </citation>
    <scope>NUCLEOTIDE SEQUENCE [LARGE SCALE GENOMIC DNA]</scope>
    <source>
        <strain evidence="2 4">YBY</strain>
    </source>
</reference>
<dbReference type="CDD" id="cd00371">
    <property type="entry name" value="HMA"/>
    <property type="match status" value="1"/>
</dbReference>
<name>A0A0M7E7I9_ALCFA</name>
<evidence type="ECO:0000313" key="4">
    <source>
        <dbReference type="Proteomes" id="UP000245216"/>
    </source>
</evidence>
<dbReference type="InterPro" id="IPR006121">
    <property type="entry name" value="HMA_dom"/>
</dbReference>
<organism evidence="2 4">
    <name type="scientific">Alcaligenes faecalis</name>
    <dbReference type="NCBI Taxonomy" id="511"/>
    <lineage>
        <taxon>Bacteria</taxon>
        <taxon>Pseudomonadati</taxon>
        <taxon>Pseudomonadota</taxon>
        <taxon>Betaproteobacteria</taxon>
        <taxon>Burkholderiales</taxon>
        <taxon>Alcaligenaceae</taxon>
        <taxon>Alcaligenes</taxon>
    </lineage>
</organism>
<evidence type="ECO:0000313" key="2">
    <source>
        <dbReference type="EMBL" id="PWE15806.1"/>
    </source>
</evidence>
<dbReference type="EMBL" id="QEXO01000001">
    <property type="protein sequence ID" value="PWE15806.1"/>
    <property type="molecule type" value="Genomic_DNA"/>
</dbReference>
<accession>A0A0M7E7I9</accession>
<dbReference type="InterPro" id="IPR036163">
    <property type="entry name" value="HMA_dom_sf"/>
</dbReference>
<dbReference type="PROSITE" id="PS50846">
    <property type="entry name" value="HMA_2"/>
    <property type="match status" value="1"/>
</dbReference>
<dbReference type="Proteomes" id="UP001211866">
    <property type="component" value="Chromosome"/>
</dbReference>
<accession>A0A0S2JM04</accession>
<feature type="domain" description="HMA" evidence="1">
    <location>
        <begin position="2"/>
        <end position="68"/>
    </location>
</feature>
<dbReference type="GeneID" id="29371454"/>
<evidence type="ECO:0000313" key="3">
    <source>
        <dbReference type="EMBL" id="WBM36676.1"/>
    </source>
</evidence>
<protein>
    <submittedName>
        <fullName evidence="3">Cation transporter</fullName>
    </submittedName>
    <submittedName>
        <fullName evidence="2">Copper chaperone</fullName>
    </submittedName>
</protein>
<dbReference type="RefSeq" id="WP_042481410.1">
    <property type="nucleotide sequence ID" value="NZ_CAXOJJ010000006.1"/>
</dbReference>